<accession>A0A8S5Q5B0</accession>
<organism evidence="1">
    <name type="scientific">Siphoviridae sp. ctxrg1</name>
    <dbReference type="NCBI Taxonomy" id="2825741"/>
    <lineage>
        <taxon>Viruses</taxon>
        <taxon>Duplodnaviria</taxon>
        <taxon>Heunggongvirae</taxon>
        <taxon>Uroviricota</taxon>
        <taxon>Caudoviricetes</taxon>
    </lineage>
</organism>
<name>A0A8S5Q5B0_9CAUD</name>
<dbReference type="EMBL" id="BK015573">
    <property type="protein sequence ID" value="DAE13955.1"/>
    <property type="molecule type" value="Genomic_DNA"/>
</dbReference>
<evidence type="ECO:0000313" key="1">
    <source>
        <dbReference type="EMBL" id="DAE13955.1"/>
    </source>
</evidence>
<proteinExistence type="predicted"/>
<reference evidence="1" key="1">
    <citation type="journal article" date="2021" name="Proc. Natl. Acad. Sci. U.S.A.">
        <title>A Catalog of Tens of Thousands of Viruses from Human Metagenomes Reveals Hidden Associations with Chronic Diseases.</title>
        <authorList>
            <person name="Tisza M.J."/>
            <person name="Buck C.B."/>
        </authorList>
    </citation>
    <scope>NUCLEOTIDE SEQUENCE</scope>
    <source>
        <strain evidence="1">Ctxrg1</strain>
    </source>
</reference>
<sequence>MKKNKITYEAMAKMLGITLNGFSNKINQINSSGFYVDEANLIRKTLNLTREETFTIFFNN</sequence>
<protein>
    <submittedName>
        <fullName evidence="1">LAMBDA REPRESSOR (TRIPLE MUTANT)/DNA COMPLEX-DNA COMPLEX, DOUBLE HELIX, TRANSCRIPTION-DNA.1A</fullName>
    </submittedName>
</protein>